<feature type="domain" description="DUF3644" evidence="1">
    <location>
        <begin position="1"/>
        <end position="134"/>
    </location>
</feature>
<gene>
    <name evidence="2" type="ORF">UW78_C0012G0002</name>
</gene>
<sequence>MKAYLIEKGRGVNVIYKEDGKTISLDRCLNLIFNTAEENAVKHNIRDVADLRDEATHLIIQELEKVYVGLFQKGILHYLEYRKKWFGSGIKISPRMITLVLDFDPRNIAVVKIKSNYGKQVADYFEKTQTKIIKNINKYGSNYSIQIGYKLALVPNPKNADFTVGKAINSSPSNGIFIEVPKDIAKTHPYLSTRLIGLVKDKTKVKFGLYELSALKHFEKIDDKRYPNFIYRNSVYKNPSPQYSQQFLDHIIKMTTKKDYLQKCIEAYKQRPKSVAQKTIDKT</sequence>
<dbReference type="Proteomes" id="UP000034595">
    <property type="component" value="Unassembled WGS sequence"/>
</dbReference>
<dbReference type="EMBL" id="LCJQ01000012">
    <property type="protein sequence ID" value="KKT81325.1"/>
    <property type="molecule type" value="Genomic_DNA"/>
</dbReference>
<evidence type="ECO:0000313" key="2">
    <source>
        <dbReference type="EMBL" id="KKT81325.1"/>
    </source>
</evidence>
<proteinExistence type="predicted"/>
<dbReference type="InterPro" id="IPR022104">
    <property type="entry name" value="DUF3644"/>
</dbReference>
<evidence type="ECO:0000313" key="3">
    <source>
        <dbReference type="Proteomes" id="UP000034595"/>
    </source>
</evidence>
<organism evidence="2 3">
    <name type="scientific">Candidatus Azambacteria bacterium GW2011_GWA1_44_9</name>
    <dbReference type="NCBI Taxonomy" id="1618610"/>
    <lineage>
        <taxon>Bacteria</taxon>
        <taxon>Candidatus Azamiibacteriota</taxon>
    </lineage>
</organism>
<protein>
    <recommendedName>
        <fullName evidence="1">DUF3644 domain-containing protein</fullName>
    </recommendedName>
</protein>
<name>A0A0G1KCN6_9BACT</name>
<accession>A0A0G1KCN6</accession>
<reference evidence="2 3" key="1">
    <citation type="journal article" date="2015" name="Nature">
        <title>rRNA introns, odd ribosomes, and small enigmatic genomes across a large radiation of phyla.</title>
        <authorList>
            <person name="Brown C.T."/>
            <person name="Hug L.A."/>
            <person name="Thomas B.C."/>
            <person name="Sharon I."/>
            <person name="Castelle C.J."/>
            <person name="Singh A."/>
            <person name="Wilkins M.J."/>
            <person name="Williams K.H."/>
            <person name="Banfield J.F."/>
        </authorList>
    </citation>
    <scope>NUCLEOTIDE SEQUENCE [LARGE SCALE GENOMIC DNA]</scope>
</reference>
<evidence type="ECO:0000259" key="1">
    <source>
        <dbReference type="Pfam" id="PF12358"/>
    </source>
</evidence>
<dbReference type="AlphaFoldDB" id="A0A0G1KCN6"/>
<dbReference type="Pfam" id="PF12358">
    <property type="entry name" value="DUF3644"/>
    <property type="match status" value="1"/>
</dbReference>
<comment type="caution">
    <text evidence="2">The sequence shown here is derived from an EMBL/GenBank/DDBJ whole genome shotgun (WGS) entry which is preliminary data.</text>
</comment>